<evidence type="ECO:0000313" key="4">
    <source>
        <dbReference type="Proteomes" id="UP000594262"/>
    </source>
</evidence>
<dbReference type="OrthoDB" id="6381429at2759"/>
<sequence length="160" mass="18739">MDSRSTSIQMLVTYLVILAVCLQRVQSTCGGYTQEQCADSSTMHQFKRCVHKVFHACLKRHPLKRDPHGMNVERDPNGMNVERDPNGMNAERDPHGMNVERDPHGMNVERDPHGMNMERDPNRTPVLCHTIVYVWKKERFCHVKCFWLKYKVPHIHCEKK</sequence>
<accession>A0A7M5U6B7</accession>
<evidence type="ECO:0000256" key="2">
    <source>
        <dbReference type="SAM" id="SignalP"/>
    </source>
</evidence>
<dbReference type="Proteomes" id="UP000594262">
    <property type="component" value="Unplaced"/>
</dbReference>
<dbReference type="AlphaFoldDB" id="A0A7M5U6B7"/>
<keyword evidence="2" id="KW-0732">Signal</keyword>
<protein>
    <recommendedName>
        <fullName evidence="5">Cnidarian restricted protein</fullName>
    </recommendedName>
</protein>
<dbReference type="EnsemblMetazoa" id="CLYHEMT006835.1">
    <property type="protein sequence ID" value="CLYHEMP006835.1"/>
    <property type="gene ID" value="CLYHEMG006835"/>
</dbReference>
<evidence type="ECO:0000256" key="1">
    <source>
        <dbReference type="SAM" id="MobiDB-lite"/>
    </source>
</evidence>
<organism evidence="3 4">
    <name type="scientific">Clytia hemisphaerica</name>
    <dbReference type="NCBI Taxonomy" id="252671"/>
    <lineage>
        <taxon>Eukaryota</taxon>
        <taxon>Metazoa</taxon>
        <taxon>Cnidaria</taxon>
        <taxon>Hydrozoa</taxon>
        <taxon>Hydroidolina</taxon>
        <taxon>Leptothecata</taxon>
        <taxon>Obeliida</taxon>
        <taxon>Clytiidae</taxon>
        <taxon>Clytia</taxon>
    </lineage>
</organism>
<feature type="chain" id="PRO_5029884851" description="Cnidarian restricted protein" evidence="2">
    <location>
        <begin position="28"/>
        <end position="160"/>
    </location>
</feature>
<evidence type="ECO:0000313" key="3">
    <source>
        <dbReference type="EnsemblMetazoa" id="CLYHEMP006835.1"/>
    </source>
</evidence>
<keyword evidence="4" id="KW-1185">Reference proteome</keyword>
<reference evidence="3" key="1">
    <citation type="submission" date="2021-01" db="UniProtKB">
        <authorList>
            <consortium name="EnsemblMetazoa"/>
        </authorList>
    </citation>
    <scope>IDENTIFICATION</scope>
</reference>
<feature type="signal peptide" evidence="2">
    <location>
        <begin position="1"/>
        <end position="27"/>
    </location>
</feature>
<name>A0A7M5U6B7_9CNID</name>
<evidence type="ECO:0008006" key="5">
    <source>
        <dbReference type="Google" id="ProtNLM"/>
    </source>
</evidence>
<proteinExistence type="predicted"/>
<feature type="region of interest" description="Disordered" evidence="1">
    <location>
        <begin position="67"/>
        <end position="105"/>
    </location>
</feature>